<protein>
    <recommendedName>
        <fullName evidence="2">AB hydrolase-1 domain-containing protein</fullName>
    </recommendedName>
</protein>
<proteinExistence type="predicted"/>
<dbReference type="EMBL" id="JAPDRK010000008">
    <property type="protein sequence ID" value="KAJ9609493.1"/>
    <property type="molecule type" value="Genomic_DNA"/>
</dbReference>
<dbReference type="Proteomes" id="UP001172673">
    <property type="component" value="Unassembled WGS sequence"/>
</dbReference>
<dbReference type="Gene3D" id="3.40.50.1820">
    <property type="entry name" value="alpha/beta hydrolase"/>
    <property type="match status" value="1"/>
</dbReference>
<feature type="region of interest" description="Disordered" evidence="1">
    <location>
        <begin position="1"/>
        <end position="26"/>
    </location>
</feature>
<comment type="caution">
    <text evidence="3">The sequence shown here is derived from an EMBL/GenBank/DDBJ whole genome shotgun (WGS) entry which is preliminary data.</text>
</comment>
<gene>
    <name evidence="3" type="ORF">H2200_005820</name>
</gene>
<dbReference type="InterPro" id="IPR050228">
    <property type="entry name" value="Carboxylesterase_BioH"/>
</dbReference>
<reference evidence="3" key="1">
    <citation type="submission" date="2022-10" db="EMBL/GenBank/DDBJ databases">
        <title>Culturing micro-colonial fungi from biological soil crusts in the Mojave desert and describing Neophaeococcomyces mojavensis, and introducing the new genera and species Taxawa tesnikishii.</title>
        <authorList>
            <person name="Kurbessoian T."/>
            <person name="Stajich J.E."/>
        </authorList>
    </citation>
    <scope>NUCLEOTIDE SEQUENCE</scope>
    <source>
        <strain evidence="3">TK_41</strain>
    </source>
</reference>
<organism evidence="3 4">
    <name type="scientific">Cladophialophora chaetospira</name>
    <dbReference type="NCBI Taxonomy" id="386627"/>
    <lineage>
        <taxon>Eukaryota</taxon>
        <taxon>Fungi</taxon>
        <taxon>Dikarya</taxon>
        <taxon>Ascomycota</taxon>
        <taxon>Pezizomycotina</taxon>
        <taxon>Eurotiomycetes</taxon>
        <taxon>Chaetothyriomycetidae</taxon>
        <taxon>Chaetothyriales</taxon>
        <taxon>Herpotrichiellaceae</taxon>
        <taxon>Cladophialophora</taxon>
    </lineage>
</organism>
<dbReference type="InterPro" id="IPR000073">
    <property type="entry name" value="AB_hydrolase_1"/>
</dbReference>
<name>A0AA39CHY9_9EURO</name>
<dbReference type="SUPFAM" id="SSF53474">
    <property type="entry name" value="alpha/beta-Hydrolases"/>
    <property type="match status" value="1"/>
</dbReference>
<evidence type="ECO:0000259" key="2">
    <source>
        <dbReference type="Pfam" id="PF12697"/>
    </source>
</evidence>
<dbReference type="PANTHER" id="PTHR43194">
    <property type="entry name" value="HYDROLASE ALPHA/BETA FOLD FAMILY"/>
    <property type="match status" value="1"/>
</dbReference>
<evidence type="ECO:0000256" key="1">
    <source>
        <dbReference type="SAM" id="MobiDB-lite"/>
    </source>
</evidence>
<sequence length="335" mass="36958">MGSTSLPSDFELPPRIQLGSRTSIPGPSHDSFVARLGRAFPEPQFLESDLGTTAIYDLPAPSGHCKRPVLVIHGANTPALGMLGLAKSLQARDNDTHVVLFDLWGHGLSSTPLVPHSPHIFHFQILQILSYMQWTKAHFLGFSFGGSTLVRFANSCPWAVSSAALLAPAGLLRTEQFNPTMRELLPDSKGREAELRQSVLDWLEGGPLIIPDDWKERVKNGEAVAEVLRDWELQEHSGYPYSVVSLFRSGAYGCEDDFRKFAQLSTKKIGVLGELDDVCNKSQLVELGFEDVQVVPRENHGFVRSSTAEVARIVHRFWEQDSLDAVTGQLETTGV</sequence>
<dbReference type="Pfam" id="PF12697">
    <property type="entry name" value="Abhydrolase_6"/>
    <property type="match status" value="1"/>
</dbReference>
<dbReference type="PANTHER" id="PTHR43194:SF2">
    <property type="entry name" value="PEROXISOMAL MEMBRANE PROTEIN LPX1"/>
    <property type="match status" value="1"/>
</dbReference>
<accession>A0AA39CHY9</accession>
<feature type="domain" description="AB hydrolase-1" evidence="2">
    <location>
        <begin position="69"/>
        <end position="312"/>
    </location>
</feature>
<keyword evidence="4" id="KW-1185">Reference proteome</keyword>
<dbReference type="InterPro" id="IPR029058">
    <property type="entry name" value="AB_hydrolase_fold"/>
</dbReference>
<evidence type="ECO:0000313" key="4">
    <source>
        <dbReference type="Proteomes" id="UP001172673"/>
    </source>
</evidence>
<dbReference type="AlphaFoldDB" id="A0AA39CHY9"/>
<evidence type="ECO:0000313" key="3">
    <source>
        <dbReference type="EMBL" id="KAJ9609493.1"/>
    </source>
</evidence>